<comment type="caution">
    <text evidence="1">The sequence shown here is derived from an EMBL/GenBank/DDBJ whole genome shotgun (WGS) entry which is preliminary data.</text>
</comment>
<dbReference type="EMBL" id="BGPR01003628">
    <property type="protein sequence ID" value="GBM90526.1"/>
    <property type="molecule type" value="Genomic_DNA"/>
</dbReference>
<evidence type="ECO:0000313" key="1">
    <source>
        <dbReference type="EMBL" id="GBM90526.1"/>
    </source>
</evidence>
<sequence>MDPSPATSAGSTFIIPIFAPVEKLLYVLWVTSRSRVPVDGAAIASDVRVSSCREQIVGHQPQPNTCRWRCHRQRRQSIKLPRTAEDDDA</sequence>
<protein>
    <submittedName>
        <fullName evidence="1">Uncharacterized protein</fullName>
    </submittedName>
</protein>
<proteinExistence type="predicted"/>
<name>A0A4Y2JN18_ARAVE</name>
<keyword evidence="2" id="KW-1185">Reference proteome</keyword>
<accession>A0A4Y2JN18</accession>
<evidence type="ECO:0000313" key="2">
    <source>
        <dbReference type="Proteomes" id="UP000499080"/>
    </source>
</evidence>
<organism evidence="1 2">
    <name type="scientific">Araneus ventricosus</name>
    <name type="common">Orbweaver spider</name>
    <name type="synonym">Epeira ventricosa</name>
    <dbReference type="NCBI Taxonomy" id="182803"/>
    <lineage>
        <taxon>Eukaryota</taxon>
        <taxon>Metazoa</taxon>
        <taxon>Ecdysozoa</taxon>
        <taxon>Arthropoda</taxon>
        <taxon>Chelicerata</taxon>
        <taxon>Arachnida</taxon>
        <taxon>Araneae</taxon>
        <taxon>Araneomorphae</taxon>
        <taxon>Entelegynae</taxon>
        <taxon>Araneoidea</taxon>
        <taxon>Araneidae</taxon>
        <taxon>Araneus</taxon>
    </lineage>
</organism>
<dbReference type="Proteomes" id="UP000499080">
    <property type="component" value="Unassembled WGS sequence"/>
</dbReference>
<dbReference type="AlphaFoldDB" id="A0A4Y2JN18"/>
<gene>
    <name evidence="1" type="ORF">AVEN_158602_1</name>
</gene>
<reference evidence="1 2" key="1">
    <citation type="journal article" date="2019" name="Sci. Rep.">
        <title>Orb-weaving spider Araneus ventricosus genome elucidates the spidroin gene catalogue.</title>
        <authorList>
            <person name="Kono N."/>
            <person name="Nakamura H."/>
            <person name="Ohtoshi R."/>
            <person name="Moran D.A.P."/>
            <person name="Shinohara A."/>
            <person name="Yoshida Y."/>
            <person name="Fujiwara M."/>
            <person name="Mori M."/>
            <person name="Tomita M."/>
            <person name="Arakawa K."/>
        </authorList>
    </citation>
    <scope>NUCLEOTIDE SEQUENCE [LARGE SCALE GENOMIC DNA]</scope>
</reference>